<gene>
    <name evidence="2" type="ORF">TrVE_jg1706</name>
</gene>
<keyword evidence="1" id="KW-0812">Transmembrane</keyword>
<sequence>MSSYLSYYDDLVKIFAPADAPTAAGPVPIDYFADMNGPILLVFFLFSLYESWRQVYFLLPVMYKHRLSCYYTHAMTIYSLFMLTLWITSRVQLLETSYPNRYLVAVLPYYHILMKNATVIACRLSDLISVLFGILLSFFIYQKKFGDPKNQIVTPLQNQPVTPYRIWNNIYIHYIPGQLIRLLEVPGVANYLKYSYNKRALVVSTLFVLTWFATYYKKFDACYGLKYNTSKDRHVRDDIFPFCAVGGFIFLATRWFMGI</sequence>
<dbReference type="AlphaFoldDB" id="A0A9W7B7Q4"/>
<organism evidence="2 3">
    <name type="scientific">Triparma verrucosa</name>
    <dbReference type="NCBI Taxonomy" id="1606542"/>
    <lineage>
        <taxon>Eukaryota</taxon>
        <taxon>Sar</taxon>
        <taxon>Stramenopiles</taxon>
        <taxon>Ochrophyta</taxon>
        <taxon>Bolidophyceae</taxon>
        <taxon>Parmales</taxon>
        <taxon>Triparmaceae</taxon>
        <taxon>Triparma</taxon>
    </lineage>
</organism>
<feature type="transmembrane region" description="Helical" evidence="1">
    <location>
        <begin position="200"/>
        <end position="219"/>
    </location>
</feature>
<reference evidence="3" key="1">
    <citation type="journal article" date="2023" name="Commun. Biol.">
        <title>Genome analysis of Parmales, the sister group of diatoms, reveals the evolutionary specialization of diatoms from phago-mixotrophs to photoautotrophs.</title>
        <authorList>
            <person name="Ban H."/>
            <person name="Sato S."/>
            <person name="Yoshikawa S."/>
            <person name="Yamada K."/>
            <person name="Nakamura Y."/>
            <person name="Ichinomiya M."/>
            <person name="Sato N."/>
            <person name="Blanc-Mathieu R."/>
            <person name="Endo H."/>
            <person name="Kuwata A."/>
            <person name="Ogata H."/>
        </authorList>
    </citation>
    <scope>NUCLEOTIDE SEQUENCE [LARGE SCALE GENOMIC DNA]</scope>
    <source>
        <strain evidence="3">NIES 3699</strain>
    </source>
</reference>
<protein>
    <submittedName>
        <fullName evidence="2">Uncharacterized protein</fullName>
    </submittedName>
</protein>
<proteinExistence type="predicted"/>
<evidence type="ECO:0000313" key="2">
    <source>
        <dbReference type="EMBL" id="GMH85751.1"/>
    </source>
</evidence>
<feature type="transmembrane region" description="Helical" evidence="1">
    <location>
        <begin position="31"/>
        <end position="49"/>
    </location>
</feature>
<evidence type="ECO:0000313" key="3">
    <source>
        <dbReference type="Proteomes" id="UP001165160"/>
    </source>
</evidence>
<evidence type="ECO:0000256" key="1">
    <source>
        <dbReference type="SAM" id="Phobius"/>
    </source>
</evidence>
<accession>A0A9W7B7Q4</accession>
<keyword evidence="1" id="KW-1133">Transmembrane helix</keyword>
<keyword evidence="3" id="KW-1185">Reference proteome</keyword>
<comment type="caution">
    <text evidence="2">The sequence shown here is derived from an EMBL/GenBank/DDBJ whole genome shotgun (WGS) entry which is preliminary data.</text>
</comment>
<dbReference type="Proteomes" id="UP001165160">
    <property type="component" value="Unassembled WGS sequence"/>
</dbReference>
<feature type="transmembrane region" description="Helical" evidence="1">
    <location>
        <begin position="239"/>
        <end position="257"/>
    </location>
</feature>
<feature type="transmembrane region" description="Helical" evidence="1">
    <location>
        <begin position="117"/>
        <end position="141"/>
    </location>
</feature>
<keyword evidence="1" id="KW-0472">Membrane</keyword>
<dbReference type="EMBL" id="BRXX01000052">
    <property type="protein sequence ID" value="GMH85751.1"/>
    <property type="molecule type" value="Genomic_DNA"/>
</dbReference>
<feature type="transmembrane region" description="Helical" evidence="1">
    <location>
        <begin position="70"/>
        <end position="89"/>
    </location>
</feature>
<name>A0A9W7B7Q4_9STRA</name>